<evidence type="ECO:0000313" key="1">
    <source>
        <dbReference type="EMBL" id="MED6119929.1"/>
    </source>
</evidence>
<keyword evidence="2" id="KW-1185">Reference proteome</keyword>
<protein>
    <submittedName>
        <fullName evidence="1">Uncharacterized protein</fullName>
    </submittedName>
</protein>
<organism evidence="1 2">
    <name type="scientific">Stylosanthes scabra</name>
    <dbReference type="NCBI Taxonomy" id="79078"/>
    <lineage>
        <taxon>Eukaryota</taxon>
        <taxon>Viridiplantae</taxon>
        <taxon>Streptophyta</taxon>
        <taxon>Embryophyta</taxon>
        <taxon>Tracheophyta</taxon>
        <taxon>Spermatophyta</taxon>
        <taxon>Magnoliopsida</taxon>
        <taxon>eudicotyledons</taxon>
        <taxon>Gunneridae</taxon>
        <taxon>Pentapetalae</taxon>
        <taxon>rosids</taxon>
        <taxon>fabids</taxon>
        <taxon>Fabales</taxon>
        <taxon>Fabaceae</taxon>
        <taxon>Papilionoideae</taxon>
        <taxon>50 kb inversion clade</taxon>
        <taxon>dalbergioids sensu lato</taxon>
        <taxon>Dalbergieae</taxon>
        <taxon>Pterocarpus clade</taxon>
        <taxon>Stylosanthes</taxon>
    </lineage>
</organism>
<sequence length="108" mass="11870">MARPRGSVCSFKPHAPLSPSLSLSNPHFFSNPLNSKTHILTHHHSHIVLVRDSRLLCIAKCRAGENKLPPTPPLLRGSELLGTRTERGEITSPTTGSIIRYITTGERV</sequence>
<evidence type="ECO:0000313" key="2">
    <source>
        <dbReference type="Proteomes" id="UP001341840"/>
    </source>
</evidence>
<reference evidence="1 2" key="1">
    <citation type="journal article" date="2023" name="Plants (Basel)">
        <title>Bridging the Gap: Combining Genomics and Transcriptomics Approaches to Understand Stylosanthes scabra, an Orphan Legume from the Brazilian Caatinga.</title>
        <authorList>
            <person name="Ferreira-Neto J.R.C."/>
            <person name="da Silva M.D."/>
            <person name="Binneck E."/>
            <person name="de Melo N.F."/>
            <person name="da Silva R.H."/>
            <person name="de Melo A.L.T.M."/>
            <person name="Pandolfi V."/>
            <person name="Bustamante F.O."/>
            <person name="Brasileiro-Vidal A.C."/>
            <person name="Benko-Iseppon A.M."/>
        </authorList>
    </citation>
    <scope>NUCLEOTIDE SEQUENCE [LARGE SCALE GENOMIC DNA]</scope>
    <source>
        <tissue evidence="1">Leaves</tissue>
    </source>
</reference>
<name>A0ABU6R7K4_9FABA</name>
<comment type="caution">
    <text evidence="1">The sequence shown here is derived from an EMBL/GenBank/DDBJ whole genome shotgun (WGS) entry which is preliminary data.</text>
</comment>
<dbReference type="EMBL" id="JASCZI010030254">
    <property type="protein sequence ID" value="MED6119929.1"/>
    <property type="molecule type" value="Genomic_DNA"/>
</dbReference>
<gene>
    <name evidence="1" type="ORF">PIB30_016308</name>
</gene>
<accession>A0ABU6R7K4</accession>
<dbReference type="Proteomes" id="UP001341840">
    <property type="component" value="Unassembled WGS sequence"/>
</dbReference>
<proteinExistence type="predicted"/>